<feature type="transmembrane region" description="Helical" evidence="1">
    <location>
        <begin position="12"/>
        <end position="45"/>
    </location>
</feature>
<keyword evidence="1" id="KW-1133">Transmembrane helix</keyword>
<accession>A0A841BXU1</accession>
<keyword evidence="1" id="KW-0472">Membrane</keyword>
<feature type="transmembrane region" description="Helical" evidence="1">
    <location>
        <begin position="51"/>
        <end position="74"/>
    </location>
</feature>
<organism evidence="2 3">
    <name type="scientific">Allocatelliglobosispora scoriae</name>
    <dbReference type="NCBI Taxonomy" id="643052"/>
    <lineage>
        <taxon>Bacteria</taxon>
        <taxon>Bacillati</taxon>
        <taxon>Actinomycetota</taxon>
        <taxon>Actinomycetes</taxon>
        <taxon>Micromonosporales</taxon>
        <taxon>Micromonosporaceae</taxon>
        <taxon>Allocatelliglobosispora</taxon>
    </lineage>
</organism>
<comment type="caution">
    <text evidence="2">The sequence shown here is derived from an EMBL/GenBank/DDBJ whole genome shotgun (WGS) entry which is preliminary data.</text>
</comment>
<feature type="transmembrane region" description="Helical" evidence="1">
    <location>
        <begin position="86"/>
        <end position="119"/>
    </location>
</feature>
<proteinExistence type="predicted"/>
<dbReference type="RefSeq" id="WP_312875527.1">
    <property type="nucleotide sequence ID" value="NZ_JACHMN010000003.1"/>
</dbReference>
<reference evidence="2 3" key="1">
    <citation type="submission" date="2020-08" db="EMBL/GenBank/DDBJ databases">
        <title>Sequencing the genomes of 1000 actinobacteria strains.</title>
        <authorList>
            <person name="Klenk H.-P."/>
        </authorList>
    </citation>
    <scope>NUCLEOTIDE SEQUENCE [LARGE SCALE GENOMIC DNA]</scope>
    <source>
        <strain evidence="2 3">DSM 45362</strain>
    </source>
</reference>
<evidence type="ECO:0000313" key="2">
    <source>
        <dbReference type="EMBL" id="MBB5873967.1"/>
    </source>
</evidence>
<evidence type="ECO:0000313" key="3">
    <source>
        <dbReference type="Proteomes" id="UP000587527"/>
    </source>
</evidence>
<dbReference type="AlphaFoldDB" id="A0A841BXU1"/>
<sequence length="166" mass="17334">MDLGDLSTTMTALAGLLIVIGVFGVIVPALPGLLFCWIGVLVWAIFTDSGWGRWAILGIATLIAIVGEVAKYLWPGRKLKQNGVPNLSLFIGGVVGIVGFFVVPVVGLILGFVLGIWLAELLRLRDGKSSWTSTKHALKAAGVSMLIELGAALAIAAVWVGGLLAT</sequence>
<gene>
    <name evidence="2" type="ORF">F4553_007401</name>
</gene>
<dbReference type="InterPro" id="IPR007403">
    <property type="entry name" value="DUF456"/>
</dbReference>
<feature type="transmembrane region" description="Helical" evidence="1">
    <location>
        <begin position="139"/>
        <end position="165"/>
    </location>
</feature>
<keyword evidence="1" id="KW-0812">Transmembrane</keyword>
<evidence type="ECO:0000256" key="1">
    <source>
        <dbReference type="SAM" id="Phobius"/>
    </source>
</evidence>
<dbReference type="Proteomes" id="UP000587527">
    <property type="component" value="Unassembled WGS sequence"/>
</dbReference>
<keyword evidence="3" id="KW-1185">Reference proteome</keyword>
<name>A0A841BXU1_9ACTN</name>
<dbReference type="EMBL" id="JACHMN010000003">
    <property type="protein sequence ID" value="MBB5873967.1"/>
    <property type="molecule type" value="Genomic_DNA"/>
</dbReference>
<protein>
    <submittedName>
        <fullName evidence="2">Uncharacterized protein YqgC (DUF456 family)</fullName>
    </submittedName>
</protein>
<dbReference type="Pfam" id="PF04306">
    <property type="entry name" value="DUF456"/>
    <property type="match status" value="1"/>
</dbReference>